<dbReference type="PANTHER" id="PTHR45947:SF3">
    <property type="entry name" value="SULFOQUINOVOSYL TRANSFERASE SQD2"/>
    <property type="match status" value="1"/>
</dbReference>
<evidence type="ECO:0000259" key="1">
    <source>
        <dbReference type="Pfam" id="PF00534"/>
    </source>
</evidence>
<keyword evidence="4" id="KW-1185">Reference proteome</keyword>
<sequence>MKIQLIGINYSPEIISTAVYSTGLAEQFASFGHKVEVITAQPYYPEWKVKDGWPKYSYRSETSASGVSVLHCPLYVPAEPTGKKRIIHHLSFAFTALPVALWKAVRFQPDVVFVVAPSLLSGPVGFLAAKAGRAQSWLHIQDFEVEAAFATGLIRETSRLGKIAKAFESWTLKRFDRISTISKPMIQKLHEKNVPHGRIYELRNWANLSRVQPIEGVSPLKAELGIETDYVILYSGNLANKQGLEIIPEVARLLAHRSDVTIAVCGEGPMKAKLQEMSAGLDTIRFFPLQPLERLSDLLGMADVHLLPQIADAADLVLPSKLTNMLASGRPTVATTFPGTALGEEVEGCGIVVPPGDATSTASAIENLLDDAPLRSELGENARQRALIAWDGEAILGRLKNEFDKLIANKTSNDLTKEQIN</sequence>
<comment type="caution">
    <text evidence="3">The sequence shown here is derived from an EMBL/GenBank/DDBJ whole genome shotgun (WGS) entry which is preliminary data.</text>
</comment>
<accession>A0ABX0W0Z5</accession>
<dbReference type="NCBIfam" id="NF007640">
    <property type="entry name" value="PRK10307.1"/>
    <property type="match status" value="1"/>
</dbReference>
<dbReference type="InterPro" id="IPR001296">
    <property type="entry name" value="Glyco_trans_1"/>
</dbReference>
<dbReference type="RefSeq" id="WP_167639333.1">
    <property type="nucleotide sequence ID" value="NZ_JAATOP010000016.1"/>
</dbReference>
<protein>
    <submittedName>
        <fullName evidence="3">WcaI family glycosyltransferase</fullName>
    </submittedName>
</protein>
<dbReference type="EMBL" id="JAATOP010000016">
    <property type="protein sequence ID" value="NIY73949.1"/>
    <property type="molecule type" value="Genomic_DNA"/>
</dbReference>
<dbReference type="CDD" id="cd03794">
    <property type="entry name" value="GT4_WbuB-like"/>
    <property type="match status" value="1"/>
</dbReference>
<organism evidence="3 4">
    <name type="scientific">Marivivens donghaensis</name>
    <dbReference type="NCBI Taxonomy" id="1699413"/>
    <lineage>
        <taxon>Bacteria</taxon>
        <taxon>Pseudomonadati</taxon>
        <taxon>Pseudomonadota</taxon>
        <taxon>Alphaproteobacteria</taxon>
        <taxon>Rhodobacterales</taxon>
        <taxon>Paracoccaceae</taxon>
        <taxon>Marivivens group</taxon>
        <taxon>Marivivens</taxon>
    </lineage>
</organism>
<feature type="domain" description="Glycosyl transferase family 1" evidence="1">
    <location>
        <begin position="222"/>
        <end position="385"/>
    </location>
</feature>
<name>A0ABX0W0Z5_9RHOB</name>
<gene>
    <name evidence="3" type="ORF">HCZ30_16085</name>
</gene>
<dbReference type="PANTHER" id="PTHR45947">
    <property type="entry name" value="SULFOQUINOVOSYL TRANSFERASE SQD2"/>
    <property type="match status" value="1"/>
</dbReference>
<dbReference type="Proteomes" id="UP000709466">
    <property type="component" value="Unassembled WGS sequence"/>
</dbReference>
<evidence type="ECO:0000259" key="2">
    <source>
        <dbReference type="Pfam" id="PF13579"/>
    </source>
</evidence>
<evidence type="ECO:0000313" key="4">
    <source>
        <dbReference type="Proteomes" id="UP000709466"/>
    </source>
</evidence>
<feature type="domain" description="Glycosyltransferase subfamily 4-like N-terminal" evidence="2">
    <location>
        <begin position="18"/>
        <end position="205"/>
    </location>
</feature>
<dbReference type="Pfam" id="PF00534">
    <property type="entry name" value="Glycos_transf_1"/>
    <property type="match status" value="1"/>
</dbReference>
<dbReference type="Pfam" id="PF13579">
    <property type="entry name" value="Glyco_trans_4_4"/>
    <property type="match status" value="1"/>
</dbReference>
<evidence type="ECO:0000313" key="3">
    <source>
        <dbReference type="EMBL" id="NIY73949.1"/>
    </source>
</evidence>
<proteinExistence type="predicted"/>
<dbReference type="InterPro" id="IPR028098">
    <property type="entry name" value="Glyco_trans_4-like_N"/>
</dbReference>
<dbReference type="SUPFAM" id="SSF53756">
    <property type="entry name" value="UDP-Glycosyltransferase/glycogen phosphorylase"/>
    <property type="match status" value="1"/>
</dbReference>
<reference evidence="3 4" key="1">
    <citation type="submission" date="2020-03" db="EMBL/GenBank/DDBJ databases">
        <title>Bacterial isolates of synthetic phycosphere.</title>
        <authorList>
            <person name="Fu H."/>
            <person name="Moran M.A."/>
        </authorList>
    </citation>
    <scope>NUCLEOTIDE SEQUENCE [LARGE SCALE GENOMIC DNA]</scope>
    <source>
        <strain evidence="3 4">HF1</strain>
    </source>
</reference>
<dbReference type="Gene3D" id="3.40.50.2000">
    <property type="entry name" value="Glycogen Phosphorylase B"/>
    <property type="match status" value="2"/>
</dbReference>
<dbReference type="InterPro" id="IPR050194">
    <property type="entry name" value="Glycosyltransferase_grp1"/>
</dbReference>